<feature type="domain" description="HTH marR-type" evidence="1">
    <location>
        <begin position="14"/>
        <end position="147"/>
    </location>
</feature>
<dbReference type="Proteomes" id="UP000473525">
    <property type="component" value="Unassembled WGS sequence"/>
</dbReference>
<accession>A0A6L6XU61</accession>
<dbReference type="PANTHER" id="PTHR33164">
    <property type="entry name" value="TRANSCRIPTIONAL REGULATOR, MARR FAMILY"/>
    <property type="match status" value="1"/>
</dbReference>
<dbReference type="Gene3D" id="1.10.10.10">
    <property type="entry name" value="Winged helix-like DNA-binding domain superfamily/Winged helix DNA-binding domain"/>
    <property type="match status" value="1"/>
</dbReference>
<dbReference type="SUPFAM" id="SSF46785">
    <property type="entry name" value="Winged helix' DNA-binding domain"/>
    <property type="match status" value="1"/>
</dbReference>
<dbReference type="Pfam" id="PF12802">
    <property type="entry name" value="MarR_2"/>
    <property type="match status" value="1"/>
</dbReference>
<reference evidence="2 3" key="1">
    <citation type="submission" date="2019-12" db="EMBL/GenBank/DDBJ databases">
        <authorList>
            <person name="Huq M.A."/>
        </authorList>
    </citation>
    <scope>NUCLEOTIDE SEQUENCE [LARGE SCALE GENOMIC DNA]</scope>
    <source>
        <strain evidence="2 3">MAH-18</strain>
    </source>
</reference>
<gene>
    <name evidence="2" type="ORF">GON03_14090</name>
</gene>
<dbReference type="AlphaFoldDB" id="A0A6L6XU61"/>
<dbReference type="InterPro" id="IPR000835">
    <property type="entry name" value="HTH_MarR-typ"/>
</dbReference>
<keyword evidence="3" id="KW-1185">Reference proteome</keyword>
<organism evidence="2 3">
    <name type="scientific">Nocardioides agri</name>
    <dbReference type="NCBI Taxonomy" id="2682843"/>
    <lineage>
        <taxon>Bacteria</taxon>
        <taxon>Bacillati</taxon>
        <taxon>Actinomycetota</taxon>
        <taxon>Actinomycetes</taxon>
        <taxon>Propionibacteriales</taxon>
        <taxon>Nocardioidaceae</taxon>
        <taxon>Nocardioides</taxon>
    </lineage>
</organism>
<evidence type="ECO:0000313" key="2">
    <source>
        <dbReference type="EMBL" id="MVQ50312.1"/>
    </source>
</evidence>
<sequence length="154" mass="16896">MCKTAGVSTDDASPLNLGLLLFIPYRAMETAVLDALAEAGHDLPLNQARVFQRIAPEGSRLAQLAQASQLPKQTVGSIVDHLERSGYVRRIPDPTDARARLVTITPRGQELVEISLPVVRATEAAWRAHLGEQRTVLLRDALADLREITDPFRP</sequence>
<dbReference type="PRINTS" id="PR00598">
    <property type="entry name" value="HTHMARR"/>
</dbReference>
<dbReference type="InterPro" id="IPR039422">
    <property type="entry name" value="MarR/SlyA-like"/>
</dbReference>
<dbReference type="InterPro" id="IPR036388">
    <property type="entry name" value="WH-like_DNA-bd_sf"/>
</dbReference>
<comment type="caution">
    <text evidence="2">The sequence shown here is derived from an EMBL/GenBank/DDBJ whole genome shotgun (WGS) entry which is preliminary data.</text>
</comment>
<evidence type="ECO:0000313" key="3">
    <source>
        <dbReference type="Proteomes" id="UP000473525"/>
    </source>
</evidence>
<evidence type="ECO:0000259" key="1">
    <source>
        <dbReference type="PROSITE" id="PS50995"/>
    </source>
</evidence>
<dbReference type="InterPro" id="IPR036390">
    <property type="entry name" value="WH_DNA-bd_sf"/>
</dbReference>
<dbReference type="GO" id="GO:0003700">
    <property type="term" value="F:DNA-binding transcription factor activity"/>
    <property type="evidence" value="ECO:0007669"/>
    <property type="project" value="InterPro"/>
</dbReference>
<dbReference type="PROSITE" id="PS50995">
    <property type="entry name" value="HTH_MARR_2"/>
    <property type="match status" value="1"/>
</dbReference>
<protein>
    <submittedName>
        <fullName evidence="2">MarR family transcriptional regulator</fullName>
    </submittedName>
</protein>
<dbReference type="SMART" id="SM00347">
    <property type="entry name" value="HTH_MARR"/>
    <property type="match status" value="1"/>
</dbReference>
<dbReference type="GO" id="GO:0006950">
    <property type="term" value="P:response to stress"/>
    <property type="evidence" value="ECO:0007669"/>
    <property type="project" value="TreeGrafter"/>
</dbReference>
<proteinExistence type="predicted"/>
<name>A0A6L6XU61_9ACTN</name>
<dbReference type="EMBL" id="WSEK01000004">
    <property type="protein sequence ID" value="MVQ50312.1"/>
    <property type="molecule type" value="Genomic_DNA"/>
</dbReference>
<dbReference type="PANTHER" id="PTHR33164:SF43">
    <property type="entry name" value="HTH-TYPE TRANSCRIPTIONAL REPRESSOR YETL"/>
    <property type="match status" value="1"/>
</dbReference>